<dbReference type="PANTHER" id="PTHR40623">
    <property type="entry name" value="INTEGRAL MEMBRANE PROTEIN"/>
    <property type="match status" value="1"/>
</dbReference>
<feature type="region of interest" description="Disordered" evidence="1">
    <location>
        <begin position="177"/>
        <end position="295"/>
    </location>
</feature>
<accession>A0A6A6TD37</accession>
<proteinExistence type="predicted"/>
<sequence>MGNWFGNLQLAYKYTIVFVSLLVLTIAAGLAKVLYNRRKMKQYKKEESVEVGARDDQVELNQREKDEGDLFGVRAIEAGFYAGIPQSRPTSRAGSIAGSPSMSTSTLVGGFNSPKVATHSMASSVTTLPLAHMNSTNRDSETLPSNSPPRNKRSPPTIKLRPSEAELSGRLNHNTAVNMNLNVPPSPILARGPQSPTFGGSDSGDDDGQTSPRSLSPNYRPDHYAPIPPRLPMPEGLRATVHEAEETSRSQAGSVNDPSPGPSAPPSPGHPPQSKLPSMPHSLFPGNGSGFEPSR</sequence>
<feature type="transmembrane region" description="Helical" evidence="2">
    <location>
        <begin position="12"/>
        <end position="35"/>
    </location>
</feature>
<evidence type="ECO:0000313" key="4">
    <source>
        <dbReference type="Proteomes" id="UP000799324"/>
    </source>
</evidence>
<evidence type="ECO:0000256" key="2">
    <source>
        <dbReference type="SAM" id="Phobius"/>
    </source>
</evidence>
<keyword evidence="2" id="KW-1133">Transmembrane helix</keyword>
<dbReference type="AlphaFoldDB" id="A0A6A6TD37"/>
<keyword evidence="4" id="KW-1185">Reference proteome</keyword>
<keyword evidence="2" id="KW-0812">Transmembrane</keyword>
<organism evidence="3 4">
    <name type="scientific">Lophiostoma macrostomum CBS 122681</name>
    <dbReference type="NCBI Taxonomy" id="1314788"/>
    <lineage>
        <taxon>Eukaryota</taxon>
        <taxon>Fungi</taxon>
        <taxon>Dikarya</taxon>
        <taxon>Ascomycota</taxon>
        <taxon>Pezizomycotina</taxon>
        <taxon>Dothideomycetes</taxon>
        <taxon>Pleosporomycetidae</taxon>
        <taxon>Pleosporales</taxon>
        <taxon>Lophiostomataceae</taxon>
        <taxon>Lophiostoma</taxon>
    </lineage>
</organism>
<dbReference type="OrthoDB" id="5361354at2759"/>
<keyword evidence="2" id="KW-0472">Membrane</keyword>
<dbReference type="EMBL" id="MU004327">
    <property type="protein sequence ID" value="KAF2657247.1"/>
    <property type="molecule type" value="Genomic_DNA"/>
</dbReference>
<dbReference type="Proteomes" id="UP000799324">
    <property type="component" value="Unassembled WGS sequence"/>
</dbReference>
<gene>
    <name evidence="3" type="ORF">K491DRAFT_703574</name>
</gene>
<feature type="region of interest" description="Disordered" evidence="1">
    <location>
        <begin position="132"/>
        <end position="159"/>
    </location>
</feature>
<reference evidence="3" key="1">
    <citation type="journal article" date="2020" name="Stud. Mycol.">
        <title>101 Dothideomycetes genomes: a test case for predicting lifestyles and emergence of pathogens.</title>
        <authorList>
            <person name="Haridas S."/>
            <person name="Albert R."/>
            <person name="Binder M."/>
            <person name="Bloem J."/>
            <person name="Labutti K."/>
            <person name="Salamov A."/>
            <person name="Andreopoulos B."/>
            <person name="Baker S."/>
            <person name="Barry K."/>
            <person name="Bills G."/>
            <person name="Bluhm B."/>
            <person name="Cannon C."/>
            <person name="Castanera R."/>
            <person name="Culley D."/>
            <person name="Daum C."/>
            <person name="Ezra D."/>
            <person name="Gonzalez J."/>
            <person name="Henrissat B."/>
            <person name="Kuo A."/>
            <person name="Liang C."/>
            <person name="Lipzen A."/>
            <person name="Lutzoni F."/>
            <person name="Magnuson J."/>
            <person name="Mondo S."/>
            <person name="Nolan M."/>
            <person name="Ohm R."/>
            <person name="Pangilinan J."/>
            <person name="Park H.-J."/>
            <person name="Ramirez L."/>
            <person name="Alfaro M."/>
            <person name="Sun H."/>
            <person name="Tritt A."/>
            <person name="Yoshinaga Y."/>
            <person name="Zwiers L.-H."/>
            <person name="Turgeon B."/>
            <person name="Goodwin S."/>
            <person name="Spatafora J."/>
            <person name="Crous P."/>
            <person name="Grigoriev I."/>
        </authorList>
    </citation>
    <scope>NUCLEOTIDE SEQUENCE</scope>
    <source>
        <strain evidence="3">CBS 122681</strain>
    </source>
</reference>
<evidence type="ECO:0000256" key="1">
    <source>
        <dbReference type="SAM" id="MobiDB-lite"/>
    </source>
</evidence>
<dbReference type="PANTHER" id="PTHR40623:SF1">
    <property type="match status" value="1"/>
</dbReference>
<evidence type="ECO:0000313" key="3">
    <source>
        <dbReference type="EMBL" id="KAF2657247.1"/>
    </source>
</evidence>
<protein>
    <submittedName>
        <fullName evidence="3">Uncharacterized protein</fullName>
    </submittedName>
</protein>
<feature type="compositionally biased region" description="Pro residues" evidence="1">
    <location>
        <begin position="259"/>
        <end position="271"/>
    </location>
</feature>
<name>A0A6A6TD37_9PLEO</name>